<dbReference type="NCBIfam" id="TIGR02678">
    <property type="entry name" value="TIGR02678 family protein"/>
    <property type="match status" value="1"/>
</dbReference>
<gene>
    <name evidence="2" type="ORF">AAIG11_09555</name>
</gene>
<protein>
    <submittedName>
        <fullName evidence="2">TIGR02678 family protein</fullName>
    </submittedName>
</protein>
<dbReference type="Pfam" id="PF09661">
    <property type="entry name" value="DUF2398"/>
    <property type="match status" value="1"/>
</dbReference>
<dbReference type="RefSeq" id="WP_343186040.1">
    <property type="nucleotide sequence ID" value="NZ_JBCITM010000008.1"/>
</dbReference>
<sequence>MEEIRTLLNRRWVRKKEDPDLYFTLKDRYLTYRDFFREKLGYSVIINPLLIKVEKVPGKSHPWMGIDTFDSPFCYVLLCYTLMFLETLEPEEQFVLSQVTDYLRGNTAQEESPEPLDWTQYSQRRALIKVLHFLQEEGMILTSDGDDSLFAASEASQEVLYENTGTSKYFLRRFPFDIPPLKTLEDFQQLEWQGSEADRGLIRRHRVYRRLVMEPVVYQESDDDPDFLYIKNQRSVIQNDLEKHLQASLHLHKNTAMVLFPEQSSLKDSFPNRKNLSDIILQLGSEVRRQLADSTLTPNQRDEIHLSRGQWEDLLMAITTRYAGGWSKAYREATQRQLSTEVLAMMTGFGMATTGHLKEEVILLPALGKMTGEYPADYLPPTATEPNTEPATAEAGETEETPPSGKAAQA</sequence>
<dbReference type="Proteomes" id="UP001407405">
    <property type="component" value="Unassembled WGS sequence"/>
</dbReference>
<dbReference type="InterPro" id="IPR013494">
    <property type="entry name" value="CHP02678"/>
</dbReference>
<evidence type="ECO:0000256" key="1">
    <source>
        <dbReference type="SAM" id="MobiDB-lite"/>
    </source>
</evidence>
<accession>A0ABU9VU80</accession>
<proteinExistence type="predicted"/>
<dbReference type="EMBL" id="JBCITM010000008">
    <property type="protein sequence ID" value="MEN1760719.1"/>
    <property type="molecule type" value="Genomic_DNA"/>
</dbReference>
<reference evidence="2 3" key="1">
    <citation type="submission" date="2024-04" db="EMBL/GenBank/DDBJ databases">
        <title>Genome sequencing and metabolic network reconstruction of aminoacids and betaine degradation by Anoxynatronum sibiricum.</title>
        <authorList>
            <person name="Detkova E.N."/>
            <person name="Boltjanskaja Y.V."/>
            <person name="Mardanov A.V."/>
            <person name="Kevbrin V."/>
        </authorList>
    </citation>
    <scope>NUCLEOTIDE SEQUENCE [LARGE SCALE GENOMIC DNA]</scope>
    <source>
        <strain evidence="2 3">Z-7981</strain>
    </source>
</reference>
<evidence type="ECO:0000313" key="2">
    <source>
        <dbReference type="EMBL" id="MEN1760719.1"/>
    </source>
</evidence>
<evidence type="ECO:0000313" key="3">
    <source>
        <dbReference type="Proteomes" id="UP001407405"/>
    </source>
</evidence>
<feature type="region of interest" description="Disordered" evidence="1">
    <location>
        <begin position="376"/>
        <end position="410"/>
    </location>
</feature>
<keyword evidence="3" id="KW-1185">Reference proteome</keyword>
<name>A0ABU9VU80_9CLOT</name>
<feature type="compositionally biased region" description="Low complexity" evidence="1">
    <location>
        <begin position="380"/>
        <end position="395"/>
    </location>
</feature>
<organism evidence="2 3">
    <name type="scientific">Anoxynatronum sibiricum</name>
    <dbReference type="NCBI Taxonomy" id="210623"/>
    <lineage>
        <taxon>Bacteria</taxon>
        <taxon>Bacillati</taxon>
        <taxon>Bacillota</taxon>
        <taxon>Clostridia</taxon>
        <taxon>Eubacteriales</taxon>
        <taxon>Clostridiaceae</taxon>
        <taxon>Anoxynatronum</taxon>
    </lineage>
</organism>
<comment type="caution">
    <text evidence="2">The sequence shown here is derived from an EMBL/GenBank/DDBJ whole genome shotgun (WGS) entry which is preliminary data.</text>
</comment>